<feature type="domain" description="DnaJ homologue subfamily C member 28 conserved" evidence="1">
    <location>
        <begin position="7"/>
        <end position="73"/>
    </location>
</feature>
<dbReference type="AlphaFoldDB" id="A0A255GPU3"/>
<dbReference type="EMBL" id="NMVO01000001">
    <property type="protein sequence ID" value="OYO17838.1"/>
    <property type="molecule type" value="Genomic_DNA"/>
</dbReference>
<dbReference type="Pfam" id="PF09350">
    <property type="entry name" value="DJC28_CD"/>
    <property type="match status" value="1"/>
</dbReference>
<sequence length="131" mass="15309">MVKFESWIERQIREAIERGEFDNLPGEGKPIPNLGDRDEGWWIKAKLEREGLKPPLPETLQLRRERAEIQRALADVRTEDQARAIVVDLNERIKESWLRRDAGPMIVVSRLNVDEVIAEWRRRRDADGANS</sequence>
<organism evidence="2 3">
    <name type="scientific">Enemella evansiae</name>
    <dbReference type="NCBI Taxonomy" id="2016499"/>
    <lineage>
        <taxon>Bacteria</taxon>
        <taxon>Bacillati</taxon>
        <taxon>Actinomycetota</taxon>
        <taxon>Actinomycetes</taxon>
        <taxon>Propionibacteriales</taxon>
        <taxon>Propionibacteriaceae</taxon>
        <taxon>Enemella</taxon>
    </lineage>
</organism>
<dbReference type="InterPro" id="IPR018961">
    <property type="entry name" value="DnaJ_homolog_subfam-C_membr-28"/>
</dbReference>
<evidence type="ECO:0000313" key="3">
    <source>
        <dbReference type="Proteomes" id="UP000215896"/>
    </source>
</evidence>
<accession>A0A255GPU3</accession>
<dbReference type="RefSeq" id="WP_094404593.1">
    <property type="nucleotide sequence ID" value="NZ_NMVO01000001.1"/>
</dbReference>
<evidence type="ECO:0000259" key="1">
    <source>
        <dbReference type="Pfam" id="PF09350"/>
    </source>
</evidence>
<gene>
    <name evidence="2" type="ORF">CGZ94_02910</name>
</gene>
<name>A0A255GPU3_9ACTN</name>
<reference evidence="2 3" key="1">
    <citation type="submission" date="2017-07" db="EMBL/GenBank/DDBJ databases">
        <title>Draft whole genome sequences of clinical Proprionibacteriaceae strains.</title>
        <authorList>
            <person name="Bernier A.-M."/>
            <person name="Bernard K."/>
            <person name="Domingo M.-C."/>
        </authorList>
    </citation>
    <scope>NUCLEOTIDE SEQUENCE [LARGE SCALE GENOMIC DNA]</scope>
    <source>
        <strain evidence="2 3">NML 030167</strain>
    </source>
</reference>
<dbReference type="Proteomes" id="UP000215896">
    <property type="component" value="Unassembled WGS sequence"/>
</dbReference>
<comment type="caution">
    <text evidence="2">The sequence shown here is derived from an EMBL/GenBank/DDBJ whole genome shotgun (WGS) entry which is preliminary data.</text>
</comment>
<protein>
    <submittedName>
        <fullName evidence="2">Molecular chaperone DnaJ</fullName>
    </submittedName>
</protein>
<keyword evidence="3" id="KW-1185">Reference proteome</keyword>
<dbReference type="OrthoDB" id="3395286at2"/>
<evidence type="ECO:0000313" key="2">
    <source>
        <dbReference type="EMBL" id="OYO17838.1"/>
    </source>
</evidence>
<proteinExistence type="predicted"/>